<reference evidence="2 3" key="1">
    <citation type="journal article" date="2012" name="J. Bacteriol.">
        <title>Genome Sequence of the Pattern-Forming Social Bacterium Paenibacillus dendritiformis C454 Chiral Morphotype.</title>
        <authorList>
            <person name="Sirota-Madi A."/>
            <person name="Olender T."/>
            <person name="Helman Y."/>
            <person name="Brainis I."/>
            <person name="Finkelshtein A."/>
            <person name="Roth D."/>
            <person name="Hagai E."/>
            <person name="Leshkowitz D."/>
            <person name="Brodsky L."/>
            <person name="Galatenko V."/>
            <person name="Nikolaev V."/>
            <person name="Gutnick D.L."/>
            <person name="Lancet D."/>
            <person name="Ben-Jacob E."/>
        </authorList>
    </citation>
    <scope>NUCLEOTIDE SEQUENCE [LARGE SCALE GENOMIC DNA]</scope>
    <source>
        <strain evidence="2 3">C454</strain>
    </source>
</reference>
<evidence type="ECO:0000256" key="1">
    <source>
        <dbReference type="SAM" id="Phobius"/>
    </source>
</evidence>
<dbReference type="AlphaFoldDB" id="H3SHI1"/>
<comment type="caution">
    <text evidence="2">The sequence shown here is derived from an EMBL/GenBank/DDBJ whole genome shotgun (WGS) entry which is preliminary data.</text>
</comment>
<evidence type="ECO:0000313" key="2">
    <source>
        <dbReference type="EMBL" id="EHQ61441.1"/>
    </source>
</evidence>
<accession>H3SHI1</accession>
<keyword evidence="1" id="KW-0812">Transmembrane</keyword>
<feature type="transmembrane region" description="Helical" evidence="1">
    <location>
        <begin position="119"/>
        <end position="139"/>
    </location>
</feature>
<organism evidence="2 3">
    <name type="scientific">Paenibacillus dendritiformis C454</name>
    <dbReference type="NCBI Taxonomy" id="1131935"/>
    <lineage>
        <taxon>Bacteria</taxon>
        <taxon>Bacillati</taxon>
        <taxon>Bacillota</taxon>
        <taxon>Bacilli</taxon>
        <taxon>Bacillales</taxon>
        <taxon>Paenibacillaceae</taxon>
        <taxon>Paenibacillus</taxon>
    </lineage>
</organism>
<sequence length="141" mass="14730">MRANRLRRGSTPAIVARPSAGRGVGGHPVADGRPIGRSRHLVARLAGYVGEPFAAVRAGDAVQMLVREQDARRHQSARIAALGGFVEPVQPLAPRLGPAAVPAEAGQPGQRIAARSSSIYFISLLIVVIMDVAIAIGFVQA</sequence>
<protein>
    <submittedName>
        <fullName evidence="2">Uncharacterized protein</fullName>
    </submittedName>
</protein>
<dbReference type="Proteomes" id="UP000003900">
    <property type="component" value="Unassembled WGS sequence"/>
</dbReference>
<keyword evidence="1" id="KW-1133">Transmembrane helix</keyword>
<keyword evidence="3" id="KW-1185">Reference proteome</keyword>
<keyword evidence="1" id="KW-0472">Membrane</keyword>
<dbReference type="EMBL" id="AHKH01000037">
    <property type="protein sequence ID" value="EHQ61441.1"/>
    <property type="molecule type" value="Genomic_DNA"/>
</dbReference>
<proteinExistence type="predicted"/>
<gene>
    <name evidence="2" type="ORF">PDENDC454_14972</name>
</gene>
<name>H3SHI1_9BACL</name>
<evidence type="ECO:0000313" key="3">
    <source>
        <dbReference type="Proteomes" id="UP000003900"/>
    </source>
</evidence>